<feature type="domain" description="Fumarylacetoacetase-like C-terminal" evidence="6">
    <location>
        <begin position="231"/>
        <end position="285"/>
    </location>
</feature>
<dbReference type="EC" id="3.7.1.2" evidence="4"/>
<feature type="binding site" evidence="3">
    <location>
        <position position="168"/>
    </location>
    <ligand>
        <name>Ca(2+)</name>
        <dbReference type="ChEBI" id="CHEBI:29108"/>
    </ligand>
</feature>
<dbReference type="Proteomes" id="UP000275267">
    <property type="component" value="Unassembled WGS sequence"/>
</dbReference>
<evidence type="ECO:0000256" key="5">
    <source>
        <dbReference type="SAM" id="MobiDB-lite"/>
    </source>
</evidence>
<dbReference type="GO" id="GO:0004334">
    <property type="term" value="F:fumarylacetoacetase activity"/>
    <property type="evidence" value="ECO:0007669"/>
    <property type="project" value="UniProtKB-UniRule"/>
</dbReference>
<feature type="binding site" evidence="2">
    <location>
        <position position="255"/>
    </location>
    <ligand>
        <name>substrate</name>
    </ligand>
</feature>
<feature type="region of interest" description="Disordered" evidence="5">
    <location>
        <begin position="1"/>
        <end position="44"/>
    </location>
</feature>
<dbReference type="SUPFAM" id="SSF56529">
    <property type="entry name" value="FAH"/>
    <property type="match status" value="1"/>
</dbReference>
<gene>
    <name evidence="7" type="ORF">C2845_PM16G02330</name>
</gene>
<keyword evidence="4" id="KW-0585">Phenylalanine catabolism</keyword>
<dbReference type="InterPro" id="IPR036663">
    <property type="entry name" value="Fumarylacetoacetase_C_sf"/>
</dbReference>
<comment type="cofactor">
    <cofactor evidence="4">
        <name>Mg(2+)</name>
        <dbReference type="ChEBI" id="CHEBI:18420"/>
    </cofactor>
    <cofactor evidence="4">
        <name>Ca(2+)</name>
        <dbReference type="ChEBI" id="CHEBI:29108"/>
    </cofactor>
</comment>
<evidence type="ECO:0000256" key="4">
    <source>
        <dbReference type="RuleBase" id="RU366008"/>
    </source>
</evidence>
<dbReference type="PANTHER" id="PTHR43069">
    <property type="entry name" value="FUMARYLACETOACETASE"/>
    <property type="match status" value="1"/>
</dbReference>
<dbReference type="InterPro" id="IPR005959">
    <property type="entry name" value="Fumarylacetoacetase"/>
</dbReference>
<comment type="similarity">
    <text evidence="1 4">Belongs to the FAH family.</text>
</comment>
<evidence type="ECO:0000256" key="2">
    <source>
        <dbReference type="PIRSR" id="PIRSR605959-2"/>
    </source>
</evidence>
<proteinExistence type="inferred from homology"/>
<keyword evidence="4" id="KW-0378">Hydrolase</keyword>
<dbReference type="GO" id="GO:0006559">
    <property type="term" value="P:L-phenylalanine catabolic process"/>
    <property type="evidence" value="ECO:0007669"/>
    <property type="project" value="UniProtKB-UniRule"/>
</dbReference>
<dbReference type="EMBL" id="PQIB02000015">
    <property type="protein sequence ID" value="RLM65675.1"/>
    <property type="molecule type" value="Genomic_DNA"/>
</dbReference>
<dbReference type="GO" id="GO:0006572">
    <property type="term" value="P:L-tyrosine catabolic process"/>
    <property type="evidence" value="ECO:0007669"/>
    <property type="project" value="UniProtKB-UniRule"/>
</dbReference>
<evidence type="ECO:0000256" key="1">
    <source>
        <dbReference type="ARBA" id="ARBA00010211"/>
    </source>
</evidence>
<feature type="compositionally biased region" description="Basic and acidic residues" evidence="5">
    <location>
        <begin position="11"/>
        <end position="24"/>
    </location>
</feature>
<dbReference type="GO" id="GO:0046872">
    <property type="term" value="F:metal ion binding"/>
    <property type="evidence" value="ECO:0007669"/>
    <property type="project" value="UniProtKB-UniRule"/>
</dbReference>
<feature type="binding site" evidence="3">
    <location>
        <position position="248"/>
    </location>
    <ligand>
        <name>Ca(2+)</name>
        <dbReference type="ChEBI" id="CHEBI:29108"/>
    </ligand>
</feature>
<evidence type="ECO:0000313" key="7">
    <source>
        <dbReference type="EMBL" id="RLM65675.1"/>
    </source>
</evidence>
<dbReference type="Pfam" id="PF01557">
    <property type="entry name" value="FAA_hydrolase"/>
    <property type="match status" value="1"/>
</dbReference>
<dbReference type="Gene3D" id="3.90.850.10">
    <property type="entry name" value="Fumarylacetoacetase-like, C-terminal domain"/>
    <property type="match status" value="2"/>
</dbReference>
<dbReference type="PANTHER" id="PTHR43069:SF2">
    <property type="entry name" value="FUMARYLACETOACETASE"/>
    <property type="match status" value="1"/>
</dbReference>
<dbReference type="InterPro" id="IPR011234">
    <property type="entry name" value="Fumarylacetoacetase-like_C"/>
</dbReference>
<keyword evidence="3 4" id="KW-0460">Magnesium</keyword>
<comment type="catalytic activity">
    <reaction evidence="4">
        <text>4-fumarylacetoacetate + H2O = acetoacetate + fumarate + H(+)</text>
        <dbReference type="Rhea" id="RHEA:10244"/>
        <dbReference type="ChEBI" id="CHEBI:13705"/>
        <dbReference type="ChEBI" id="CHEBI:15377"/>
        <dbReference type="ChEBI" id="CHEBI:15378"/>
        <dbReference type="ChEBI" id="CHEBI:18034"/>
        <dbReference type="ChEBI" id="CHEBI:29806"/>
        <dbReference type="EC" id="3.7.1.2"/>
    </reaction>
</comment>
<keyword evidence="3 4" id="KW-0479">Metal-binding</keyword>
<feature type="binding site" evidence="3">
    <location>
        <position position="267"/>
    </location>
    <ligand>
        <name>Mg(2+)</name>
        <dbReference type="ChEBI" id="CHEBI:18420"/>
    </ligand>
</feature>
<keyword evidence="4" id="KW-0828">Tyrosine catabolism</keyword>
<feature type="binding site" evidence="3">
    <location>
        <position position="248"/>
    </location>
    <ligand>
        <name>Mg(2+)</name>
        <dbReference type="ChEBI" id="CHEBI:18420"/>
    </ligand>
</feature>
<evidence type="ECO:0000259" key="6">
    <source>
        <dbReference type="Pfam" id="PF01557"/>
    </source>
</evidence>
<feature type="binding site" evidence="2">
    <location>
        <position position="184"/>
    </location>
    <ligand>
        <name>substrate</name>
    </ligand>
</feature>
<keyword evidence="3 4" id="KW-0106">Calcium</keyword>
<evidence type="ECO:0000256" key="3">
    <source>
        <dbReference type="PIRSR" id="PIRSR605959-3"/>
    </source>
</evidence>
<dbReference type="UniPathway" id="UPA00139">
    <property type="reaction ID" value="UER00341"/>
</dbReference>
<comment type="pathway">
    <text evidence="4">Amino-acid degradation; L-phenylalanine degradation; acetoacetate and fumarate from L-phenylalanine: step 6/6.</text>
</comment>
<sequence length="306" mass="32523">MGGGLPARCTHPADHAPAHPHETSDPANSARPHRSSLPHPHCATLPSADPHCAALPMLSPPPPRVPASAGWRFSFSAGAFAGVDDVAGKSSLARVRGGSAAAGDAHAKLGSKRDGDGSAEMEACIGLGWRRIGYGIAHMDARIGLPRSSSTLSDIEMVLPITVGGYTDFFCSVPDGRNCGFIFRGLQTPVNPNWFHLPVGYNGRASSVSRTDAFDPDAAIVGPENELGKPIDINNAEDHISCLALMNDWSARDIQAWETIPLGSFLKSFSTTISPWIVTLDALKPFTCEAPKRNLSLCLTWLKRIT</sequence>
<feature type="binding site" evidence="3">
    <location>
        <position position="271"/>
    </location>
    <ligand>
        <name>Mg(2+)</name>
        <dbReference type="ChEBI" id="CHEBI:18420"/>
    </ligand>
</feature>
<reference evidence="8" key="1">
    <citation type="journal article" date="2019" name="Nat. Commun.">
        <title>The genome of broomcorn millet.</title>
        <authorList>
            <person name="Zou C."/>
            <person name="Miki D."/>
            <person name="Li D."/>
            <person name="Tang Q."/>
            <person name="Xiao L."/>
            <person name="Rajput S."/>
            <person name="Deng P."/>
            <person name="Jia W."/>
            <person name="Huang R."/>
            <person name="Zhang M."/>
            <person name="Sun Y."/>
            <person name="Hu J."/>
            <person name="Fu X."/>
            <person name="Schnable P.S."/>
            <person name="Li F."/>
            <person name="Zhang H."/>
            <person name="Feng B."/>
            <person name="Zhu X."/>
            <person name="Liu R."/>
            <person name="Schnable J.C."/>
            <person name="Zhu J.-K."/>
            <person name="Zhang H."/>
        </authorList>
    </citation>
    <scope>NUCLEOTIDE SEQUENCE [LARGE SCALE GENOMIC DNA]</scope>
</reference>
<dbReference type="OrthoDB" id="2006808at2759"/>
<name>A0A3L6PVI4_PANMI</name>
<dbReference type="STRING" id="4540.A0A3L6PVI4"/>
<organism evidence="7 8">
    <name type="scientific">Panicum miliaceum</name>
    <name type="common">Proso millet</name>
    <name type="synonym">Broomcorn millet</name>
    <dbReference type="NCBI Taxonomy" id="4540"/>
    <lineage>
        <taxon>Eukaryota</taxon>
        <taxon>Viridiplantae</taxon>
        <taxon>Streptophyta</taxon>
        <taxon>Embryophyta</taxon>
        <taxon>Tracheophyta</taxon>
        <taxon>Spermatophyta</taxon>
        <taxon>Magnoliopsida</taxon>
        <taxon>Liliopsida</taxon>
        <taxon>Poales</taxon>
        <taxon>Poaceae</taxon>
        <taxon>PACMAD clade</taxon>
        <taxon>Panicoideae</taxon>
        <taxon>Panicodae</taxon>
        <taxon>Paniceae</taxon>
        <taxon>Panicinae</taxon>
        <taxon>Panicum</taxon>
        <taxon>Panicum sect. Panicum</taxon>
    </lineage>
</organism>
<comment type="caution">
    <text evidence="7">The sequence shown here is derived from an EMBL/GenBank/DDBJ whole genome shotgun (WGS) entry which is preliminary data.</text>
</comment>
<feature type="binding site" evidence="2">
    <location>
        <position position="170"/>
    </location>
    <ligand>
        <name>substrate</name>
    </ligand>
</feature>
<keyword evidence="8" id="KW-1185">Reference proteome</keyword>
<dbReference type="AlphaFoldDB" id="A0A3L6PVI4"/>
<dbReference type="GO" id="GO:1902000">
    <property type="term" value="P:homogentisate catabolic process"/>
    <property type="evidence" value="ECO:0007669"/>
    <property type="project" value="TreeGrafter"/>
</dbReference>
<evidence type="ECO:0000313" key="8">
    <source>
        <dbReference type="Proteomes" id="UP000275267"/>
    </source>
</evidence>
<protein>
    <recommendedName>
        <fullName evidence="4">Fumarylacetoacetase</fullName>
        <ecNumber evidence="4">3.7.1.2</ecNumber>
    </recommendedName>
    <alternativeName>
        <fullName evidence="4">Fumarylacetoacetate hydrolase</fullName>
    </alternativeName>
</protein>
<accession>A0A3L6PVI4</accession>